<dbReference type="InterPro" id="IPR000597">
    <property type="entry name" value="Ribosomal_uL3"/>
</dbReference>
<dbReference type="Gene3D" id="2.40.30.10">
    <property type="entry name" value="Translation factors"/>
    <property type="match status" value="2"/>
</dbReference>
<dbReference type="OrthoDB" id="274683at2759"/>
<dbReference type="GO" id="GO:0003735">
    <property type="term" value="F:structural constituent of ribosome"/>
    <property type="evidence" value="ECO:0007669"/>
    <property type="project" value="InterPro"/>
</dbReference>
<gene>
    <name evidence="7" type="ORF">PHYEVI_LOCUS1021</name>
</gene>
<evidence type="ECO:0000256" key="5">
    <source>
        <dbReference type="ARBA" id="ARBA00035396"/>
    </source>
</evidence>
<accession>A0A9N9TGV3</accession>
<protein>
    <recommendedName>
        <fullName evidence="4">Large ribosomal subunit protein uL3m</fullName>
    </recommendedName>
    <alternativeName>
        <fullName evidence="5">39S ribosomal protein L3, mitochondrial</fullName>
    </alternativeName>
</protein>
<keyword evidence="2" id="KW-0689">Ribosomal protein</keyword>
<sequence length="366" mass="41556">MALTFSSNFARSTTIKLLGEKFAAINLTYNSNQIRERHVLNPKPRLRNPTWFTKQMKVKRDELITRENEAFIQQAVQDKYSNVTPKAEIATNVEWSPKYQRTGVIARKIGVYPLWLKTGEKIQTTLLEVLDNHVVKHYLPEEYDPPRKRPKLIVNKKHCLILGAGAGDPTLFTREYCGLFNESGIIPKKILARFFISPEATLPLGTLITAKHFQVGNTVDVRGKTIDRGFQGVMKRHGFKGMPASHGVTKTHRRPGNIGGGGEKGRVWPGTKLPGHMGNTWRIAKGLKILRMNTKYNVMWVSGQAIPGETNSICYVFDTNLPLRKPEKPVPFPTYFETGSEEVPEDIYDESIHRFDDPSLIFKEQK</sequence>
<evidence type="ECO:0000256" key="2">
    <source>
        <dbReference type="ARBA" id="ARBA00022980"/>
    </source>
</evidence>
<reference evidence="7" key="1">
    <citation type="submission" date="2022-01" db="EMBL/GenBank/DDBJ databases">
        <authorList>
            <person name="King R."/>
        </authorList>
    </citation>
    <scope>NUCLEOTIDE SEQUENCE</scope>
</reference>
<dbReference type="GO" id="GO:0005762">
    <property type="term" value="C:mitochondrial large ribosomal subunit"/>
    <property type="evidence" value="ECO:0007669"/>
    <property type="project" value="TreeGrafter"/>
</dbReference>
<evidence type="ECO:0000256" key="1">
    <source>
        <dbReference type="ARBA" id="ARBA00006540"/>
    </source>
</evidence>
<feature type="region of interest" description="Disordered" evidence="6">
    <location>
        <begin position="241"/>
        <end position="271"/>
    </location>
</feature>
<dbReference type="FunFam" id="2.40.30.10:FF:000049">
    <property type="entry name" value="39S ribosomal protein L3, mitochondrial"/>
    <property type="match status" value="1"/>
</dbReference>
<dbReference type="PANTHER" id="PTHR11229">
    <property type="entry name" value="50S RIBOSOMAL PROTEIN L3"/>
    <property type="match status" value="1"/>
</dbReference>
<keyword evidence="3" id="KW-0687">Ribonucleoprotein</keyword>
<dbReference type="GO" id="GO:0006412">
    <property type="term" value="P:translation"/>
    <property type="evidence" value="ECO:0007669"/>
    <property type="project" value="InterPro"/>
</dbReference>
<keyword evidence="8" id="KW-1185">Reference proteome</keyword>
<dbReference type="Pfam" id="PF00297">
    <property type="entry name" value="Ribosomal_L3"/>
    <property type="match status" value="1"/>
</dbReference>
<evidence type="ECO:0000256" key="4">
    <source>
        <dbReference type="ARBA" id="ARBA00035209"/>
    </source>
</evidence>
<evidence type="ECO:0000313" key="8">
    <source>
        <dbReference type="Proteomes" id="UP001153712"/>
    </source>
</evidence>
<evidence type="ECO:0000313" key="7">
    <source>
        <dbReference type="EMBL" id="CAG9854559.1"/>
    </source>
</evidence>
<dbReference type="InterPro" id="IPR019927">
    <property type="entry name" value="Ribosomal_uL3_bac/org-type"/>
</dbReference>
<dbReference type="EMBL" id="OU900094">
    <property type="protein sequence ID" value="CAG9854559.1"/>
    <property type="molecule type" value="Genomic_DNA"/>
</dbReference>
<dbReference type="Proteomes" id="UP001153712">
    <property type="component" value="Chromosome 1"/>
</dbReference>
<dbReference type="AlphaFoldDB" id="A0A9N9TGV3"/>
<comment type="similarity">
    <text evidence="1">Belongs to the universal ribosomal protein uL3 family.</text>
</comment>
<dbReference type="SUPFAM" id="SSF50447">
    <property type="entry name" value="Translation proteins"/>
    <property type="match status" value="1"/>
</dbReference>
<dbReference type="PANTHER" id="PTHR11229:SF8">
    <property type="entry name" value="LARGE RIBOSOMAL SUBUNIT PROTEIN UL3M"/>
    <property type="match status" value="1"/>
</dbReference>
<name>A0A9N9TGV3_PHYSR</name>
<proteinExistence type="inferred from homology"/>
<dbReference type="InterPro" id="IPR009000">
    <property type="entry name" value="Transl_B-barrel_sf"/>
</dbReference>
<dbReference type="NCBIfam" id="TIGR03625">
    <property type="entry name" value="L3_bact"/>
    <property type="match status" value="1"/>
</dbReference>
<evidence type="ECO:0000256" key="6">
    <source>
        <dbReference type="SAM" id="MobiDB-lite"/>
    </source>
</evidence>
<evidence type="ECO:0000256" key="3">
    <source>
        <dbReference type="ARBA" id="ARBA00023274"/>
    </source>
</evidence>
<organism evidence="7 8">
    <name type="scientific">Phyllotreta striolata</name>
    <name type="common">Striped flea beetle</name>
    <name type="synonym">Crioceris striolata</name>
    <dbReference type="NCBI Taxonomy" id="444603"/>
    <lineage>
        <taxon>Eukaryota</taxon>
        <taxon>Metazoa</taxon>
        <taxon>Ecdysozoa</taxon>
        <taxon>Arthropoda</taxon>
        <taxon>Hexapoda</taxon>
        <taxon>Insecta</taxon>
        <taxon>Pterygota</taxon>
        <taxon>Neoptera</taxon>
        <taxon>Endopterygota</taxon>
        <taxon>Coleoptera</taxon>
        <taxon>Polyphaga</taxon>
        <taxon>Cucujiformia</taxon>
        <taxon>Chrysomeloidea</taxon>
        <taxon>Chrysomelidae</taxon>
        <taxon>Galerucinae</taxon>
        <taxon>Alticini</taxon>
        <taxon>Phyllotreta</taxon>
    </lineage>
</organism>